<proteinExistence type="predicted"/>
<reference evidence="3" key="1">
    <citation type="journal article" date="2019" name="Int. J. Syst. Evol. Microbiol.">
        <title>The Global Catalogue of Microorganisms (GCM) 10K type strain sequencing project: providing services to taxonomists for standard genome sequencing and annotation.</title>
        <authorList>
            <consortium name="The Broad Institute Genomics Platform"/>
            <consortium name="The Broad Institute Genome Sequencing Center for Infectious Disease"/>
            <person name="Wu L."/>
            <person name="Ma J."/>
        </authorList>
    </citation>
    <scope>NUCLEOTIDE SEQUENCE [LARGE SCALE GENOMIC DNA]</scope>
    <source>
        <strain evidence="3">JCM 31486</strain>
    </source>
</reference>
<dbReference type="InterPro" id="IPR010982">
    <property type="entry name" value="Lambda_DNA-bd_dom_sf"/>
</dbReference>
<evidence type="ECO:0000313" key="3">
    <source>
        <dbReference type="Proteomes" id="UP001597045"/>
    </source>
</evidence>
<sequence>MANTPLQLPVNGKRLREYRERAGLTQRDLAFLCGLTRYQITRRETGKAKPEHAALAPLVRGLNKALQQTGGSKHAIHMDDLLEYPADART</sequence>
<gene>
    <name evidence="2" type="ORF">ACFQ1S_11420</name>
</gene>
<protein>
    <submittedName>
        <fullName evidence="2">Helix-turn-helix domain-containing protein</fullName>
    </submittedName>
</protein>
<dbReference type="SMART" id="SM00530">
    <property type="entry name" value="HTH_XRE"/>
    <property type="match status" value="1"/>
</dbReference>
<dbReference type="PROSITE" id="PS50943">
    <property type="entry name" value="HTH_CROC1"/>
    <property type="match status" value="1"/>
</dbReference>
<feature type="domain" description="HTH cro/C1-type" evidence="1">
    <location>
        <begin position="15"/>
        <end position="69"/>
    </location>
</feature>
<dbReference type="Pfam" id="PF13560">
    <property type="entry name" value="HTH_31"/>
    <property type="match status" value="1"/>
</dbReference>
<dbReference type="InterPro" id="IPR001387">
    <property type="entry name" value="Cro/C1-type_HTH"/>
</dbReference>
<organism evidence="2 3">
    <name type="scientific">Kibdelosporangium lantanae</name>
    <dbReference type="NCBI Taxonomy" id="1497396"/>
    <lineage>
        <taxon>Bacteria</taxon>
        <taxon>Bacillati</taxon>
        <taxon>Actinomycetota</taxon>
        <taxon>Actinomycetes</taxon>
        <taxon>Pseudonocardiales</taxon>
        <taxon>Pseudonocardiaceae</taxon>
        <taxon>Kibdelosporangium</taxon>
    </lineage>
</organism>
<dbReference type="SUPFAM" id="SSF47413">
    <property type="entry name" value="lambda repressor-like DNA-binding domains"/>
    <property type="match status" value="1"/>
</dbReference>
<accession>A0ABW3M6E5</accession>
<dbReference type="Proteomes" id="UP001597045">
    <property type="component" value="Unassembled WGS sequence"/>
</dbReference>
<dbReference type="EMBL" id="JBHTIS010000530">
    <property type="protein sequence ID" value="MFD1046128.1"/>
    <property type="molecule type" value="Genomic_DNA"/>
</dbReference>
<name>A0ABW3M6E5_9PSEU</name>
<comment type="caution">
    <text evidence="2">The sequence shown here is derived from an EMBL/GenBank/DDBJ whole genome shotgun (WGS) entry which is preliminary data.</text>
</comment>
<dbReference type="CDD" id="cd00093">
    <property type="entry name" value="HTH_XRE"/>
    <property type="match status" value="1"/>
</dbReference>
<dbReference type="Gene3D" id="1.10.260.40">
    <property type="entry name" value="lambda repressor-like DNA-binding domains"/>
    <property type="match status" value="1"/>
</dbReference>
<evidence type="ECO:0000259" key="1">
    <source>
        <dbReference type="PROSITE" id="PS50943"/>
    </source>
</evidence>
<keyword evidence="3" id="KW-1185">Reference proteome</keyword>
<evidence type="ECO:0000313" key="2">
    <source>
        <dbReference type="EMBL" id="MFD1046128.1"/>
    </source>
</evidence>